<dbReference type="InterPro" id="IPR009050">
    <property type="entry name" value="Globin-like_sf"/>
</dbReference>
<protein>
    <recommendedName>
        <fullName evidence="4">Globin</fullName>
    </recommendedName>
</protein>
<feature type="compositionally biased region" description="Basic and acidic residues" evidence="1">
    <location>
        <begin position="366"/>
        <end position="390"/>
    </location>
</feature>
<gene>
    <name evidence="2" type="ORF">OSTQU699_LOCUS6408</name>
</gene>
<feature type="compositionally biased region" description="Polar residues" evidence="1">
    <location>
        <begin position="459"/>
        <end position="476"/>
    </location>
</feature>
<evidence type="ECO:0008006" key="4">
    <source>
        <dbReference type="Google" id="ProtNLM"/>
    </source>
</evidence>
<evidence type="ECO:0000313" key="2">
    <source>
        <dbReference type="EMBL" id="CAD7701049.1"/>
    </source>
</evidence>
<dbReference type="GO" id="GO:0020037">
    <property type="term" value="F:heme binding"/>
    <property type="evidence" value="ECO:0007669"/>
    <property type="project" value="InterPro"/>
</dbReference>
<evidence type="ECO:0000313" key="3">
    <source>
        <dbReference type="Proteomes" id="UP000708148"/>
    </source>
</evidence>
<evidence type="ECO:0000256" key="1">
    <source>
        <dbReference type="SAM" id="MobiDB-lite"/>
    </source>
</evidence>
<reference evidence="2" key="1">
    <citation type="submission" date="2020-12" db="EMBL/GenBank/DDBJ databases">
        <authorList>
            <person name="Iha C."/>
        </authorList>
    </citation>
    <scope>NUCLEOTIDE SEQUENCE</scope>
</reference>
<feature type="compositionally biased region" description="Basic and acidic residues" evidence="1">
    <location>
        <begin position="529"/>
        <end position="561"/>
    </location>
</feature>
<comment type="caution">
    <text evidence="2">The sequence shown here is derived from an EMBL/GenBank/DDBJ whole genome shotgun (WGS) entry which is preliminary data.</text>
</comment>
<dbReference type="InterPro" id="IPR012292">
    <property type="entry name" value="Globin/Proto"/>
</dbReference>
<dbReference type="EMBL" id="CAJHUC010001416">
    <property type="protein sequence ID" value="CAD7701049.1"/>
    <property type="molecule type" value="Genomic_DNA"/>
</dbReference>
<dbReference type="GO" id="GO:0019825">
    <property type="term" value="F:oxygen binding"/>
    <property type="evidence" value="ECO:0007669"/>
    <property type="project" value="InterPro"/>
</dbReference>
<feature type="compositionally biased region" description="Polar residues" evidence="1">
    <location>
        <begin position="174"/>
        <end position="186"/>
    </location>
</feature>
<feature type="compositionally biased region" description="Basic and acidic residues" evidence="1">
    <location>
        <begin position="302"/>
        <end position="320"/>
    </location>
</feature>
<name>A0A8S1J0Y9_9CHLO</name>
<feature type="region of interest" description="Disordered" evidence="1">
    <location>
        <begin position="350"/>
        <end position="668"/>
    </location>
</feature>
<organism evidence="2 3">
    <name type="scientific">Ostreobium quekettii</name>
    <dbReference type="NCBI Taxonomy" id="121088"/>
    <lineage>
        <taxon>Eukaryota</taxon>
        <taxon>Viridiplantae</taxon>
        <taxon>Chlorophyta</taxon>
        <taxon>core chlorophytes</taxon>
        <taxon>Ulvophyceae</taxon>
        <taxon>TCBD clade</taxon>
        <taxon>Bryopsidales</taxon>
        <taxon>Ostreobineae</taxon>
        <taxon>Ostreobiaceae</taxon>
        <taxon>Ostreobium</taxon>
    </lineage>
</organism>
<dbReference type="CDD" id="cd00454">
    <property type="entry name" value="TrHb1_N"/>
    <property type="match status" value="1"/>
</dbReference>
<dbReference type="AlphaFoldDB" id="A0A8S1J0Y9"/>
<dbReference type="SUPFAM" id="SSF46458">
    <property type="entry name" value="Globin-like"/>
    <property type="match status" value="1"/>
</dbReference>
<feature type="region of interest" description="Disordered" evidence="1">
    <location>
        <begin position="212"/>
        <end position="337"/>
    </location>
</feature>
<accession>A0A8S1J0Y9</accession>
<dbReference type="Gene3D" id="1.10.490.10">
    <property type="entry name" value="Globins"/>
    <property type="match status" value="1"/>
</dbReference>
<dbReference type="OrthoDB" id="514183at2759"/>
<feature type="region of interest" description="Disordered" evidence="1">
    <location>
        <begin position="122"/>
        <end position="190"/>
    </location>
</feature>
<sequence>MGEQAIFGACEAFYKKCYSDDRIKHWFQGISPNTMAKKMTAFACYAFGGDEAYAGRDLAEAHAGLVKRGMGDYDFDVVVELFVEALKEGKVPDEMIGEIGAIVGQLRDPVLGRLPRMEGVCPYHSDSGSEECPHSSGSGSGPGDGGHEATLKGNTVDQDEDTQSPIRGSADVTGDSSNGASQNSMGSMRRHGNMVLSPITDLRRPDEELVLSPTSDMHSNEDMVLSPGRDVPRHHNGFHSPTPEVHRLYDGFRSPPKEVHRPDDRYYSKSRDAYSPDERGGGPSKDMHRSDGRLHNQSGVMHEPDGRYNDPSRDSHRPNDRYYSSEGDAHIPGEIGQDLTGEVYEVDGRYQAHTSDMPRPGAGYRGTRDTRNERPEGWTREGAADGERNQTRSQDVYRPPVRAACPMAGKSSANGGRGSANGGVQGLRSSMHRSAERLHSSSMRRQRVSSPVPGMRTMGAQNTSRGSQNSQESMTTSDERYFSPGSEIQRSGERYGAMGSPMQRSSERHVDVQSSGERYSIPGSDLQSSDERYHRPGGDRQRQDARFHSPSRDMRGLRDRPTGQGMDRGTGSRRHGASSGRQGASEDMHRRDERVHRPDEGVQRAPTGSDWAPSAQGGVDRTNDGMYSVELRVHNTYEEAESADPGMYYPRQDVHGLPRSPYGSRQAE</sequence>
<feature type="compositionally biased region" description="Basic and acidic residues" evidence="1">
    <location>
        <begin position="244"/>
        <end position="294"/>
    </location>
</feature>
<keyword evidence="3" id="KW-1185">Reference proteome</keyword>
<feature type="compositionally biased region" description="Basic and acidic residues" evidence="1">
    <location>
        <begin position="584"/>
        <end position="602"/>
    </location>
</feature>
<proteinExistence type="predicted"/>
<dbReference type="Proteomes" id="UP000708148">
    <property type="component" value="Unassembled WGS sequence"/>
</dbReference>
<feature type="compositionally biased region" description="Gly residues" evidence="1">
    <location>
        <begin position="415"/>
        <end position="425"/>
    </location>
</feature>